<reference evidence="1 2" key="1">
    <citation type="submission" date="2024-05" db="EMBL/GenBank/DDBJ databases">
        <title>De novo assembly of an allotetraploid wild potato.</title>
        <authorList>
            <person name="Hosaka A.J."/>
        </authorList>
    </citation>
    <scope>NUCLEOTIDE SEQUENCE [LARGE SCALE GENOMIC DNA]</scope>
    <source>
        <tissue evidence="1">Young leaves</tissue>
    </source>
</reference>
<name>A0ABD2T450_9SOLN</name>
<evidence type="ECO:0000313" key="2">
    <source>
        <dbReference type="Proteomes" id="UP001627284"/>
    </source>
</evidence>
<dbReference type="EMBL" id="JBJKTR010000013">
    <property type="protein sequence ID" value="KAL3350790.1"/>
    <property type="molecule type" value="Genomic_DNA"/>
</dbReference>
<evidence type="ECO:0000313" key="1">
    <source>
        <dbReference type="EMBL" id="KAL3350790.1"/>
    </source>
</evidence>
<sequence length="114" mass="13555">MNVLRPLPMHQYQPVMLPRRQFRPVMLPPYLYPSVLQPLPPPPTVVSPPQENVLPRQIIPPLLRWVEKWIPNNETTVMIKNIPFRYKKMKKRDIQMEKISMSSLMITCICLWIP</sequence>
<dbReference type="AlphaFoldDB" id="A0ABD2T450"/>
<proteinExistence type="predicted"/>
<organism evidence="1 2">
    <name type="scientific">Solanum stoloniferum</name>
    <dbReference type="NCBI Taxonomy" id="62892"/>
    <lineage>
        <taxon>Eukaryota</taxon>
        <taxon>Viridiplantae</taxon>
        <taxon>Streptophyta</taxon>
        <taxon>Embryophyta</taxon>
        <taxon>Tracheophyta</taxon>
        <taxon>Spermatophyta</taxon>
        <taxon>Magnoliopsida</taxon>
        <taxon>eudicotyledons</taxon>
        <taxon>Gunneridae</taxon>
        <taxon>Pentapetalae</taxon>
        <taxon>asterids</taxon>
        <taxon>lamiids</taxon>
        <taxon>Solanales</taxon>
        <taxon>Solanaceae</taxon>
        <taxon>Solanoideae</taxon>
        <taxon>Solaneae</taxon>
        <taxon>Solanum</taxon>
    </lineage>
</organism>
<dbReference type="Proteomes" id="UP001627284">
    <property type="component" value="Unassembled WGS sequence"/>
</dbReference>
<protein>
    <submittedName>
        <fullName evidence="1">Uncharacterized protein</fullName>
    </submittedName>
</protein>
<keyword evidence="2" id="KW-1185">Reference proteome</keyword>
<accession>A0ABD2T450</accession>
<gene>
    <name evidence="1" type="ORF">AABB24_023290</name>
</gene>
<comment type="caution">
    <text evidence="1">The sequence shown here is derived from an EMBL/GenBank/DDBJ whole genome shotgun (WGS) entry which is preliminary data.</text>
</comment>